<name>A0ABQ3N358_9BACI</name>
<feature type="domain" description="Thioredoxin" evidence="2">
    <location>
        <begin position="37"/>
        <end position="179"/>
    </location>
</feature>
<dbReference type="InterPro" id="IPR036249">
    <property type="entry name" value="Thioredoxin-like_sf"/>
</dbReference>
<organism evidence="3 4">
    <name type="scientific">Neobacillus kokaensis</name>
    <dbReference type="NCBI Taxonomy" id="2759023"/>
    <lineage>
        <taxon>Bacteria</taxon>
        <taxon>Bacillati</taxon>
        <taxon>Bacillota</taxon>
        <taxon>Bacilli</taxon>
        <taxon>Bacillales</taxon>
        <taxon>Bacillaceae</taxon>
        <taxon>Neobacillus</taxon>
    </lineage>
</organism>
<dbReference type="PANTHER" id="PTHR42852:SF16">
    <property type="entry name" value="THIOL:DISULFIDE INTERCHANGE PROTEIN TLPA"/>
    <property type="match status" value="1"/>
</dbReference>
<evidence type="ECO:0000313" key="4">
    <source>
        <dbReference type="Proteomes" id="UP000637074"/>
    </source>
</evidence>
<dbReference type="Gene3D" id="3.40.30.10">
    <property type="entry name" value="Glutaredoxin"/>
    <property type="match status" value="1"/>
</dbReference>
<evidence type="ECO:0000259" key="2">
    <source>
        <dbReference type="PROSITE" id="PS51352"/>
    </source>
</evidence>
<gene>
    <name evidence="3" type="ORF">AM1BK_16200</name>
</gene>
<dbReference type="CDD" id="cd02966">
    <property type="entry name" value="TlpA_like_family"/>
    <property type="match status" value="1"/>
</dbReference>
<feature type="signal peptide" evidence="1">
    <location>
        <begin position="1"/>
        <end position="25"/>
    </location>
</feature>
<keyword evidence="4" id="KW-1185">Reference proteome</keyword>
<evidence type="ECO:0000313" key="3">
    <source>
        <dbReference type="EMBL" id="GHH98077.1"/>
    </source>
</evidence>
<feature type="chain" id="PRO_5046181986" evidence="1">
    <location>
        <begin position="26"/>
        <end position="179"/>
    </location>
</feature>
<comment type="caution">
    <text evidence="3">The sequence shown here is derived from an EMBL/GenBank/DDBJ whole genome shotgun (WGS) entry which is preliminary data.</text>
</comment>
<evidence type="ECO:0000256" key="1">
    <source>
        <dbReference type="SAM" id="SignalP"/>
    </source>
</evidence>
<dbReference type="PROSITE" id="PS51257">
    <property type="entry name" value="PROKAR_LIPOPROTEIN"/>
    <property type="match status" value="1"/>
</dbReference>
<keyword evidence="1" id="KW-0732">Signal</keyword>
<dbReference type="PANTHER" id="PTHR42852">
    <property type="entry name" value="THIOL:DISULFIDE INTERCHANGE PROTEIN DSBE"/>
    <property type="match status" value="1"/>
</dbReference>
<dbReference type="SUPFAM" id="SSF52833">
    <property type="entry name" value="Thioredoxin-like"/>
    <property type="match status" value="1"/>
</dbReference>
<dbReference type="PROSITE" id="PS51352">
    <property type="entry name" value="THIOREDOXIN_2"/>
    <property type="match status" value="1"/>
</dbReference>
<proteinExistence type="predicted"/>
<dbReference type="InterPro" id="IPR050553">
    <property type="entry name" value="Thioredoxin_ResA/DsbE_sf"/>
</dbReference>
<reference evidence="3 4" key="1">
    <citation type="journal article" date="2022" name="Int. J. Syst. Evol. Microbiol.">
        <title>Neobacillus kokaensis sp. nov., isolated from soil.</title>
        <authorList>
            <person name="Yuki K."/>
            <person name="Matsubara H."/>
            <person name="Yamaguchi S."/>
        </authorList>
    </citation>
    <scope>NUCLEOTIDE SEQUENCE [LARGE SCALE GENOMIC DNA]</scope>
    <source>
        <strain evidence="3 4">LOB 377</strain>
    </source>
</reference>
<sequence length="179" mass="19782">MKKLTVLTIISILMLMIAACSNSNANSSDSTETAGKKNEGKLAPSFDLKDVKGQTHRLSDYKGKKVYVKFWASWCPICLAGLEELNTLAGEKHDFEVLSIVSPGYNNEKKSESFIKWFNGVENTSNITVLLDEDGSITKQYNVRGYPTSAFIGSDGVLVRTQPGHVPNDQIIKEFESIK</sequence>
<dbReference type="Proteomes" id="UP000637074">
    <property type="component" value="Unassembled WGS sequence"/>
</dbReference>
<dbReference type="RefSeq" id="WP_191271556.1">
    <property type="nucleotide sequence ID" value="NZ_BNDS01000005.1"/>
</dbReference>
<accession>A0ABQ3N358</accession>
<dbReference type="EMBL" id="BNDS01000005">
    <property type="protein sequence ID" value="GHH98077.1"/>
    <property type="molecule type" value="Genomic_DNA"/>
</dbReference>
<dbReference type="Pfam" id="PF08534">
    <property type="entry name" value="Redoxin"/>
    <property type="match status" value="1"/>
</dbReference>
<dbReference type="InterPro" id="IPR013740">
    <property type="entry name" value="Redoxin"/>
</dbReference>
<protein>
    <submittedName>
        <fullName evidence="3">Thioredoxin</fullName>
    </submittedName>
</protein>
<dbReference type="InterPro" id="IPR013766">
    <property type="entry name" value="Thioredoxin_domain"/>
</dbReference>